<proteinExistence type="predicted"/>
<comment type="caution">
    <text evidence="2">The sequence shown here is derived from an EMBL/GenBank/DDBJ whole genome shotgun (WGS) entry which is preliminary data.</text>
</comment>
<evidence type="ECO:0000313" key="3">
    <source>
        <dbReference type="Proteomes" id="UP000237347"/>
    </source>
</evidence>
<gene>
    <name evidence="2" type="ORF">CFP56_006158</name>
</gene>
<name>A0AAW0L8F3_QUESU</name>
<sequence length="132" mass="14745">MKKRESTFLAVMLHFYLSPDCIKLTNGTKKNKAGKKPKSNRHQYITQPSAAYWTQHLYCSSGPHNLDPTKAHGGKSSARSMKAGDTHNDSNQRDNPLLMSIRPKMPTASATATSIKNIVIQYFVEQAIHFAL</sequence>
<reference evidence="2 3" key="1">
    <citation type="journal article" date="2018" name="Sci. Data">
        <title>The draft genome sequence of cork oak.</title>
        <authorList>
            <person name="Ramos A.M."/>
            <person name="Usie A."/>
            <person name="Barbosa P."/>
            <person name="Barros P.M."/>
            <person name="Capote T."/>
            <person name="Chaves I."/>
            <person name="Simoes F."/>
            <person name="Abreu I."/>
            <person name="Carrasquinho I."/>
            <person name="Faro C."/>
            <person name="Guimaraes J.B."/>
            <person name="Mendonca D."/>
            <person name="Nobrega F."/>
            <person name="Rodrigues L."/>
            <person name="Saibo N.J.M."/>
            <person name="Varela M.C."/>
            <person name="Egas C."/>
            <person name="Matos J."/>
            <person name="Miguel C.M."/>
            <person name="Oliveira M.M."/>
            <person name="Ricardo C.P."/>
            <person name="Goncalves S."/>
        </authorList>
    </citation>
    <scope>NUCLEOTIDE SEQUENCE [LARGE SCALE GENOMIC DNA]</scope>
    <source>
        <strain evidence="3">cv. HL8</strain>
    </source>
</reference>
<feature type="compositionally biased region" description="Basic and acidic residues" evidence="1">
    <location>
        <begin position="82"/>
        <end position="92"/>
    </location>
</feature>
<evidence type="ECO:0000313" key="2">
    <source>
        <dbReference type="EMBL" id="KAK7847809.1"/>
    </source>
</evidence>
<protein>
    <submittedName>
        <fullName evidence="2">Uncharacterized protein</fullName>
    </submittedName>
</protein>
<keyword evidence="3" id="KW-1185">Reference proteome</keyword>
<accession>A0AAW0L8F3</accession>
<evidence type="ECO:0000256" key="1">
    <source>
        <dbReference type="SAM" id="MobiDB-lite"/>
    </source>
</evidence>
<dbReference type="AlphaFoldDB" id="A0AAW0L8F3"/>
<dbReference type="EMBL" id="PKMF04000135">
    <property type="protein sequence ID" value="KAK7847809.1"/>
    <property type="molecule type" value="Genomic_DNA"/>
</dbReference>
<dbReference type="Proteomes" id="UP000237347">
    <property type="component" value="Unassembled WGS sequence"/>
</dbReference>
<organism evidence="2 3">
    <name type="scientific">Quercus suber</name>
    <name type="common">Cork oak</name>
    <dbReference type="NCBI Taxonomy" id="58331"/>
    <lineage>
        <taxon>Eukaryota</taxon>
        <taxon>Viridiplantae</taxon>
        <taxon>Streptophyta</taxon>
        <taxon>Embryophyta</taxon>
        <taxon>Tracheophyta</taxon>
        <taxon>Spermatophyta</taxon>
        <taxon>Magnoliopsida</taxon>
        <taxon>eudicotyledons</taxon>
        <taxon>Gunneridae</taxon>
        <taxon>Pentapetalae</taxon>
        <taxon>rosids</taxon>
        <taxon>fabids</taxon>
        <taxon>Fagales</taxon>
        <taxon>Fagaceae</taxon>
        <taxon>Quercus</taxon>
    </lineage>
</organism>
<feature type="region of interest" description="Disordered" evidence="1">
    <location>
        <begin position="64"/>
        <end position="97"/>
    </location>
</feature>